<evidence type="ECO:0000313" key="1">
    <source>
        <dbReference type="EMBL" id="OBQ39648.1"/>
    </source>
</evidence>
<reference evidence="1 2" key="1">
    <citation type="submission" date="2015-09" db="EMBL/GenBank/DDBJ databases">
        <title>Aphanizomenon flos-aquae WA102.</title>
        <authorList>
            <person name="Driscoll C."/>
        </authorList>
    </citation>
    <scope>NUCLEOTIDE SEQUENCE [LARGE SCALE GENOMIC DNA]</scope>
    <source>
        <strain evidence="1">WA102</strain>
    </source>
</reference>
<sequence>MSCETPIAFFIFRRPDLTTQVFEAIRQAKPKKLLVVADGPRNESEAILCQQARAVIETVDWDCEILRNYVDENLGCRKRVSSGLDWVFAQVEEAIVLEDDCLPHPSFFRYCQELLDYYREDERIWCISGDNFQDGQWRGDGSYYFSNYSHIWGWASWRRAWQRYDHDLSKWQQFRDSHYLKSILDSPLEIEYWHNTFETLYKLGQPNTWDYPLLCTCWQNSGLTILPNVNLVSNIGFRGDGTHVTGESKFANMALKDIGEIRHPSFLVRDHTADEYTFDHVFGGKAMREANTFSGKLRFHISNTKRRIKRLLTDPMAAFASVNQKLISK</sequence>
<organism evidence="1 2">
    <name type="scientific">Aphanizomenon flos-aquae WA102</name>
    <dbReference type="NCBI Taxonomy" id="1710896"/>
    <lineage>
        <taxon>Bacteria</taxon>
        <taxon>Bacillati</taxon>
        <taxon>Cyanobacteriota</taxon>
        <taxon>Cyanophyceae</taxon>
        <taxon>Nostocales</taxon>
        <taxon>Aphanizomenonaceae</taxon>
        <taxon>Aphanizomenon</taxon>
    </lineage>
</organism>
<dbReference type="AlphaFoldDB" id="A0A1B7WRA9"/>
<name>A0A1B7WRA9_APHFL</name>
<dbReference type="Proteomes" id="UP000092093">
    <property type="component" value="Unassembled WGS sequence"/>
</dbReference>
<proteinExistence type="predicted"/>
<dbReference type="Gene3D" id="3.90.550.10">
    <property type="entry name" value="Spore Coat Polysaccharide Biosynthesis Protein SpsA, Chain A"/>
    <property type="match status" value="1"/>
</dbReference>
<dbReference type="PATRIC" id="fig|1710896.3.peg.1427"/>
<protein>
    <submittedName>
        <fullName evidence="1">Hemolytic protein HlpA-like protein</fullName>
    </submittedName>
</protein>
<evidence type="ECO:0000313" key="2">
    <source>
        <dbReference type="Proteomes" id="UP000092093"/>
    </source>
</evidence>
<dbReference type="SUPFAM" id="SSF53448">
    <property type="entry name" value="Nucleotide-diphospho-sugar transferases"/>
    <property type="match status" value="1"/>
</dbReference>
<gene>
    <name evidence="1" type="ORF">AN484_23135</name>
</gene>
<dbReference type="InterPro" id="IPR029044">
    <property type="entry name" value="Nucleotide-diphossugar_trans"/>
</dbReference>
<accession>A0A1B7WRA9</accession>
<comment type="caution">
    <text evidence="1">The sequence shown here is derived from an EMBL/GenBank/DDBJ whole genome shotgun (WGS) entry which is preliminary data.</text>
</comment>
<dbReference type="EMBL" id="LJOW01000192">
    <property type="protein sequence ID" value="OBQ39648.1"/>
    <property type="molecule type" value="Genomic_DNA"/>
</dbReference>